<name>A0A4U1J6U9_9BACT</name>
<dbReference type="AlphaFoldDB" id="A0A4U1J6U9"/>
<evidence type="ECO:0000313" key="1">
    <source>
        <dbReference type="EMBL" id="TKD02253.1"/>
    </source>
</evidence>
<dbReference type="EMBL" id="SSMQ01000035">
    <property type="protein sequence ID" value="TKD02253.1"/>
    <property type="molecule type" value="Genomic_DNA"/>
</dbReference>
<dbReference type="RefSeq" id="WP_136932376.1">
    <property type="nucleotide sequence ID" value="NZ_SSMQ01000035.1"/>
</dbReference>
<dbReference type="SUPFAM" id="SSF48613">
    <property type="entry name" value="Heme oxygenase-like"/>
    <property type="match status" value="1"/>
</dbReference>
<dbReference type="Proteomes" id="UP000309215">
    <property type="component" value="Unassembled WGS sequence"/>
</dbReference>
<keyword evidence="2" id="KW-1185">Reference proteome</keyword>
<evidence type="ECO:0000313" key="2">
    <source>
        <dbReference type="Proteomes" id="UP000309215"/>
    </source>
</evidence>
<organism evidence="1 2">
    <name type="scientific">Polyangium fumosum</name>
    <dbReference type="NCBI Taxonomy" id="889272"/>
    <lineage>
        <taxon>Bacteria</taxon>
        <taxon>Pseudomonadati</taxon>
        <taxon>Myxococcota</taxon>
        <taxon>Polyangia</taxon>
        <taxon>Polyangiales</taxon>
        <taxon>Polyangiaceae</taxon>
        <taxon>Polyangium</taxon>
    </lineage>
</organism>
<dbReference type="Gene3D" id="1.20.910.10">
    <property type="entry name" value="Heme oxygenase-like"/>
    <property type="match status" value="1"/>
</dbReference>
<protein>
    <submittedName>
        <fullName evidence="1">Heme oxygenase</fullName>
    </submittedName>
</protein>
<proteinExistence type="predicted"/>
<gene>
    <name evidence="1" type="ORF">E8A74_29200</name>
</gene>
<dbReference type="InterPro" id="IPR016084">
    <property type="entry name" value="Haem_Oase-like_multi-hlx"/>
</dbReference>
<dbReference type="Pfam" id="PF14518">
    <property type="entry name" value="Haem_oxygenas_2"/>
    <property type="match status" value="1"/>
</dbReference>
<accession>A0A4U1J6U9</accession>
<reference evidence="1 2" key="1">
    <citation type="submission" date="2019-04" db="EMBL/GenBank/DDBJ databases">
        <authorList>
            <person name="Li Y."/>
            <person name="Wang J."/>
        </authorList>
    </citation>
    <scope>NUCLEOTIDE SEQUENCE [LARGE SCALE GENOMIC DNA]</scope>
    <source>
        <strain evidence="1 2">DSM 14668</strain>
    </source>
</reference>
<comment type="caution">
    <text evidence="1">The sequence shown here is derived from an EMBL/GenBank/DDBJ whole genome shotgun (WGS) entry which is preliminary data.</text>
</comment>
<sequence>MNTLVETLDTTVADLLSALDAHPAARRLLAGDLDTDEYAGFLGQTYLYVRQTRPLLRRAGERLVRAGKALDLGRLFLQKADEEQGHDLWVLEDLAAIGRAQSPAAAPRPCSAVAAYIAWNQFQVEAGSPLAFLGTAYILEALSQARAGTTAAHLVARRRIPGIERGVRFLRGHADADEEHTCVLRGLFARLEVEGDRRAITLSAAVTAALYLGMFAGDTSAINAAATPYE</sequence>
<dbReference type="OrthoDB" id="8441019at2"/>